<dbReference type="AlphaFoldDB" id="A0A4S8N6W1"/>
<evidence type="ECO:0000256" key="2">
    <source>
        <dbReference type="ARBA" id="ARBA00005297"/>
    </source>
</evidence>
<evidence type="ECO:0000313" key="8">
    <source>
        <dbReference type="EMBL" id="THV12047.1"/>
    </source>
</evidence>
<dbReference type="InterPro" id="IPR005801">
    <property type="entry name" value="ADC_synthase"/>
</dbReference>
<dbReference type="Gene3D" id="3.60.120.10">
    <property type="entry name" value="Anthranilate synthase"/>
    <property type="match status" value="1"/>
</dbReference>
<organism evidence="8 9">
    <name type="scientific">Nocardioides caeni</name>
    <dbReference type="NCBI Taxonomy" id="574700"/>
    <lineage>
        <taxon>Bacteria</taxon>
        <taxon>Bacillati</taxon>
        <taxon>Actinomycetota</taxon>
        <taxon>Actinomycetes</taxon>
        <taxon>Propionibacteriales</taxon>
        <taxon>Nocardioidaceae</taxon>
        <taxon>Nocardioides</taxon>
    </lineage>
</organism>
<dbReference type="GO" id="GO:0009697">
    <property type="term" value="P:salicylic acid biosynthetic process"/>
    <property type="evidence" value="ECO:0007669"/>
    <property type="project" value="TreeGrafter"/>
</dbReference>
<dbReference type="Proteomes" id="UP000307087">
    <property type="component" value="Unassembled WGS sequence"/>
</dbReference>
<name>A0A4S8N6W1_9ACTN</name>
<evidence type="ECO:0000259" key="7">
    <source>
        <dbReference type="Pfam" id="PF00425"/>
    </source>
</evidence>
<proteinExistence type="inferred from homology"/>
<evidence type="ECO:0000256" key="3">
    <source>
        <dbReference type="ARBA" id="ARBA00012824"/>
    </source>
</evidence>
<sequence length="436" mass="46446">MDRRDLRRQLGRPLRAHLRPHRHRRLGAHRRGRRSRAARGARRPLRRRVSVGDDPTPITPAALAERPLLFASGELAYVADGVRRTWSTPDGADPGWAEEVRAVLAPGERALVALSFAAGAPGLAHVVTGAERTLRRHPVEAVERRYEVTEFPTPEQYAGMVEAALDKIAAGDLHKVVLGRCLDVVSTPSLVPAEIIDRLLTTRPGRYVFSVPLVAGTADGATPLDGPILVGASPELLVRRSGREISCTPLAGSVPRSDDPTEDARRADGLRDSAKDLAEHAFVVEAIVRALEDVCVEIEHPATPELMSTDTVWHLATPIRARLADGTEGPSALRLAQLLHPTPAVGGVPTAAANAVIADLEGDLRDWFAGCVGWVDAVGDGEFAITIRAAVLDGERLRLFAGAGIVAGSDPAAEVRETGAKLTTMARVTGFTPPGG</sequence>
<dbReference type="InterPro" id="IPR015890">
    <property type="entry name" value="Chorismate_C"/>
</dbReference>
<dbReference type="EMBL" id="STGW01000007">
    <property type="protein sequence ID" value="THV12047.1"/>
    <property type="molecule type" value="Genomic_DNA"/>
</dbReference>
<evidence type="ECO:0000256" key="5">
    <source>
        <dbReference type="ARBA" id="ARBA00041564"/>
    </source>
</evidence>
<dbReference type="SUPFAM" id="SSF56322">
    <property type="entry name" value="ADC synthase"/>
    <property type="match status" value="1"/>
</dbReference>
<dbReference type="PANTHER" id="PTHR42839">
    <property type="entry name" value="ISOCHORISMATE SYNTHASE ENTC"/>
    <property type="match status" value="1"/>
</dbReference>
<dbReference type="InterPro" id="IPR004561">
    <property type="entry name" value="IsoChor_synthase"/>
</dbReference>
<evidence type="ECO:0000256" key="4">
    <source>
        <dbReference type="ARBA" id="ARBA00023235"/>
    </source>
</evidence>
<keyword evidence="4 8" id="KW-0413">Isomerase</keyword>
<dbReference type="Pfam" id="PF00425">
    <property type="entry name" value="Chorismate_bind"/>
    <property type="match status" value="1"/>
</dbReference>
<reference evidence="8 9" key="1">
    <citation type="journal article" date="2009" name="Int. J. Syst. Evol. Microbiol.">
        <title>Nocardioides caeni sp. nov., isolated from wastewater.</title>
        <authorList>
            <person name="Yoon J.H."/>
            <person name="Kang S.J."/>
            <person name="Park S."/>
            <person name="Kim W."/>
            <person name="Oh T.K."/>
        </authorList>
    </citation>
    <scope>NUCLEOTIDE SEQUENCE [LARGE SCALE GENOMIC DNA]</scope>
    <source>
        <strain evidence="8 9">DSM 23134</strain>
    </source>
</reference>
<comment type="catalytic activity">
    <reaction evidence="1">
        <text>chorismate = isochorismate</text>
        <dbReference type="Rhea" id="RHEA:18985"/>
        <dbReference type="ChEBI" id="CHEBI:29748"/>
        <dbReference type="ChEBI" id="CHEBI:29780"/>
        <dbReference type="EC" id="5.4.4.2"/>
    </reaction>
</comment>
<evidence type="ECO:0000256" key="6">
    <source>
        <dbReference type="SAM" id="MobiDB-lite"/>
    </source>
</evidence>
<evidence type="ECO:0000256" key="1">
    <source>
        <dbReference type="ARBA" id="ARBA00000799"/>
    </source>
</evidence>
<dbReference type="GO" id="GO:0008909">
    <property type="term" value="F:isochorismate synthase activity"/>
    <property type="evidence" value="ECO:0007669"/>
    <property type="project" value="UniProtKB-EC"/>
</dbReference>
<feature type="region of interest" description="Disordered" evidence="6">
    <location>
        <begin position="19"/>
        <end position="58"/>
    </location>
</feature>
<feature type="domain" description="Chorismate-utilising enzyme C-terminal" evidence="7">
    <location>
        <begin position="154"/>
        <end position="421"/>
    </location>
</feature>
<feature type="compositionally biased region" description="Basic residues" evidence="6">
    <location>
        <begin position="19"/>
        <end position="49"/>
    </location>
</feature>
<comment type="caution">
    <text evidence="8">The sequence shown here is derived from an EMBL/GenBank/DDBJ whole genome shotgun (WGS) entry which is preliminary data.</text>
</comment>
<gene>
    <name evidence="8" type="ORF">E9934_11820</name>
</gene>
<evidence type="ECO:0000313" key="9">
    <source>
        <dbReference type="Proteomes" id="UP000307087"/>
    </source>
</evidence>
<comment type="similarity">
    <text evidence="2">Belongs to the isochorismate synthase family.</text>
</comment>
<dbReference type="EC" id="5.4.4.2" evidence="3"/>
<dbReference type="PANTHER" id="PTHR42839:SF2">
    <property type="entry name" value="ISOCHORISMATE SYNTHASE ENTC"/>
    <property type="match status" value="1"/>
</dbReference>
<protein>
    <recommendedName>
        <fullName evidence="3">isochorismate synthase</fullName>
        <ecNumber evidence="3">5.4.4.2</ecNumber>
    </recommendedName>
    <alternativeName>
        <fullName evidence="5">Isochorismate mutase</fullName>
    </alternativeName>
</protein>
<accession>A0A4S8N6W1</accession>
<dbReference type="NCBIfam" id="TIGR00543">
    <property type="entry name" value="isochor_syn"/>
    <property type="match status" value="1"/>
</dbReference>
<keyword evidence="9" id="KW-1185">Reference proteome</keyword>